<keyword evidence="3" id="KW-1185">Reference proteome</keyword>
<evidence type="ECO:0000313" key="3">
    <source>
        <dbReference type="Proteomes" id="UP000029725"/>
    </source>
</evidence>
<evidence type="ECO:0000256" key="1">
    <source>
        <dbReference type="SAM" id="MobiDB-lite"/>
    </source>
</evidence>
<gene>
    <name evidence="2" type="ORF">DI09_86p130</name>
</gene>
<feature type="compositionally biased region" description="Low complexity" evidence="1">
    <location>
        <begin position="244"/>
        <end position="256"/>
    </location>
</feature>
<feature type="compositionally biased region" description="Polar residues" evidence="1">
    <location>
        <begin position="225"/>
        <end position="243"/>
    </location>
</feature>
<name>A0A098VMV4_9MICR</name>
<evidence type="ECO:0000313" key="2">
    <source>
        <dbReference type="EMBL" id="KGG50149.1"/>
    </source>
</evidence>
<proteinExistence type="predicted"/>
<feature type="region of interest" description="Disordered" evidence="1">
    <location>
        <begin position="38"/>
        <end position="79"/>
    </location>
</feature>
<dbReference type="GeneID" id="25260969"/>
<dbReference type="RefSeq" id="XP_013236576.1">
    <property type="nucleotide sequence ID" value="XM_013381122.1"/>
</dbReference>
<accession>A0A098VMV4</accession>
<organism evidence="2 3">
    <name type="scientific">Mitosporidium daphniae</name>
    <dbReference type="NCBI Taxonomy" id="1485682"/>
    <lineage>
        <taxon>Eukaryota</taxon>
        <taxon>Fungi</taxon>
        <taxon>Fungi incertae sedis</taxon>
        <taxon>Microsporidia</taxon>
        <taxon>Mitosporidium</taxon>
    </lineage>
</organism>
<dbReference type="AlphaFoldDB" id="A0A098VMV4"/>
<dbReference type="Proteomes" id="UP000029725">
    <property type="component" value="Unassembled WGS sequence"/>
</dbReference>
<protein>
    <submittedName>
        <fullName evidence="2">Uncharacterized protein</fullName>
    </submittedName>
</protein>
<feature type="compositionally biased region" description="Basic and acidic residues" evidence="1">
    <location>
        <begin position="61"/>
        <end position="73"/>
    </location>
</feature>
<feature type="region of interest" description="Disordered" evidence="1">
    <location>
        <begin position="186"/>
        <end position="260"/>
    </location>
</feature>
<feature type="region of interest" description="Disordered" evidence="1">
    <location>
        <begin position="127"/>
        <end position="150"/>
    </location>
</feature>
<dbReference type="VEuPathDB" id="MicrosporidiaDB:DI09_86p130"/>
<reference evidence="2 3" key="1">
    <citation type="submission" date="2014-04" db="EMBL/GenBank/DDBJ databases">
        <title>A new species of microsporidia sheds light on the evolution of extreme parasitism.</title>
        <authorList>
            <person name="Haag K.L."/>
            <person name="James T.Y."/>
            <person name="Larsson R."/>
            <person name="Schaer T.M."/>
            <person name="Refardt D."/>
            <person name="Pombert J.-F."/>
            <person name="Ebert D."/>
        </authorList>
    </citation>
    <scope>NUCLEOTIDE SEQUENCE [LARGE SCALE GENOMIC DNA]</scope>
    <source>
        <strain evidence="2 3">UGP3</strain>
        <tissue evidence="2">Spores</tissue>
    </source>
</reference>
<dbReference type="HOGENOM" id="CLU_425826_0_0_1"/>
<dbReference type="EMBL" id="JMKJ01000597">
    <property type="protein sequence ID" value="KGG50149.1"/>
    <property type="molecule type" value="Genomic_DNA"/>
</dbReference>
<comment type="caution">
    <text evidence="2">The sequence shown here is derived from an EMBL/GenBank/DDBJ whole genome shotgun (WGS) entry which is preliminary data.</text>
</comment>
<sequence length="643" mass="71656">MIRKGCFLWIHPKTSLPFLVLSSRSSYSIDPAVANPATKDSKTAKVLSTKKTQDPKASSNVKKEPISKKERDPANGAFSLSSQVSVEDKAAIFNARTDHSTAERGFEVRSSLEEFNSAFGIAAPIENHPQNPPLVPEETDVTNEKNDSAKPTLSSIISTNFAHENHQFNNAPPIPKSISKFFPVTKKVPRPKSAPSCSREDASPKMAGFTSSNTEYTQEPDKGTSKPTPISTSYSGITPNSAKSNDGGSNSNFFNNQRHRGLNSSHLQGGLVSIVPKDAPLSSQDHFYSLISKNISEDVSFCEQKEIIFDENSASTHQEVNLKKIQESVAPSLDVARFGNFSSSSFERSEASIVKSISFAFPANQASVISLLNLYDRQLDYNATRDLKIEIFLKTLRLLFYLYKPTVFSASTIFNISKLKCIAEESSNWRDISLVFPLERMLPSSKSFQDSRITFPIEVHIAVMSILDKIRAKLFAYEYYLEFLMKDPVPCSNPILLRNVIKALSSHQFASKSVFDHFLRNGGIPTPDIVVDLLATPNLIDSACLYESYFDQYIKIPYLEQKILPEEAKKIDDRQLLQATKSMLGMYVRGAMSCPSYNQNKIFALKCWIKKYAPSVACSPDFHIACKIVLKEKPQQDPTLILD</sequence>